<dbReference type="CDD" id="cd09612">
    <property type="entry name" value="Jacalin"/>
    <property type="match status" value="2"/>
</dbReference>
<dbReference type="PANTHER" id="PTHR47293:SF7">
    <property type="entry name" value="JACALIN-RELATED LECTIN 34-RELATED"/>
    <property type="match status" value="1"/>
</dbReference>
<evidence type="ECO:0000256" key="1">
    <source>
        <dbReference type="ARBA" id="ARBA00006568"/>
    </source>
</evidence>
<proteinExistence type="inferred from homology"/>
<dbReference type="EMBL" id="LR881468">
    <property type="protein sequence ID" value="CAD5323262.1"/>
    <property type="molecule type" value="Genomic_DNA"/>
</dbReference>
<dbReference type="Gene3D" id="2.100.10.30">
    <property type="entry name" value="Jacalin-like lectin domain"/>
    <property type="match status" value="2"/>
</dbReference>
<gene>
    <name evidence="4" type="ORF">AT9943_LOCUS11220</name>
</gene>
<dbReference type="PROSITE" id="PS51752">
    <property type="entry name" value="JACALIN_LECTIN"/>
    <property type="match status" value="2"/>
</dbReference>
<dbReference type="FunFam" id="2.100.10.30:FF:000001">
    <property type="entry name" value="Jacalin-related lectin 33"/>
    <property type="match status" value="1"/>
</dbReference>
<dbReference type="GO" id="GO:0030246">
    <property type="term" value="F:carbohydrate binding"/>
    <property type="evidence" value="ECO:0007669"/>
    <property type="project" value="UniProtKB-KW"/>
</dbReference>
<dbReference type="InterPro" id="IPR033734">
    <property type="entry name" value="Jacalin-like_lectin_dom_plant"/>
</dbReference>
<evidence type="ECO:0000313" key="5">
    <source>
        <dbReference type="Proteomes" id="UP000516314"/>
    </source>
</evidence>
<evidence type="ECO:0000259" key="3">
    <source>
        <dbReference type="PROSITE" id="PS51752"/>
    </source>
</evidence>
<comment type="similarity">
    <text evidence="1">Belongs to the jacalin lectin family.</text>
</comment>
<organism evidence="4 5">
    <name type="scientific">Arabidopsis thaliana</name>
    <name type="common">Mouse-ear cress</name>
    <dbReference type="NCBI Taxonomy" id="3702"/>
    <lineage>
        <taxon>Eukaryota</taxon>
        <taxon>Viridiplantae</taxon>
        <taxon>Streptophyta</taxon>
        <taxon>Embryophyta</taxon>
        <taxon>Tracheophyta</taxon>
        <taxon>Spermatophyta</taxon>
        <taxon>Magnoliopsida</taxon>
        <taxon>eudicotyledons</taxon>
        <taxon>Gunneridae</taxon>
        <taxon>Pentapetalae</taxon>
        <taxon>rosids</taxon>
        <taxon>malvids</taxon>
        <taxon>Brassicales</taxon>
        <taxon>Brassicaceae</taxon>
        <taxon>Camelineae</taxon>
        <taxon>Arabidopsis</taxon>
    </lineage>
</organism>
<accession>A0A7G2EPP5</accession>
<name>A0A7G2EPP5_ARATH</name>
<dbReference type="AlphaFoldDB" id="A0A7G2EPP5"/>
<evidence type="ECO:0000313" key="4">
    <source>
        <dbReference type="EMBL" id="CAD5323262.1"/>
    </source>
</evidence>
<dbReference type="SUPFAM" id="SSF51101">
    <property type="entry name" value="Mannose-binding lectins"/>
    <property type="match status" value="2"/>
</dbReference>
<keyword evidence="2" id="KW-0430">Lectin</keyword>
<dbReference type="InterPro" id="IPR036404">
    <property type="entry name" value="Jacalin-like_lectin_dom_sf"/>
</dbReference>
<feature type="domain" description="Jacalin-type lectin" evidence="3">
    <location>
        <begin position="113"/>
        <end position="255"/>
    </location>
</feature>
<dbReference type="InterPro" id="IPR001229">
    <property type="entry name" value="Jacalin-like_lectin_dom"/>
</dbReference>
<protein>
    <submittedName>
        <fullName evidence="4">(thale cress) hypothetical protein</fullName>
    </submittedName>
</protein>
<feature type="domain" description="Jacalin-type lectin" evidence="3">
    <location>
        <begin position="1"/>
        <end position="112"/>
    </location>
</feature>
<sequence>MSWDDGSHAKVKKVQLTFDEIIYSIQVTYDGATALQSQLRGSVGPKSAEFTLAPDEYITALSAYGKSLSTQEVITALTFTTNKTSYGPYGTKSGFQISAPEATGKQISGFLGAQKLEAQGNNAGGTSWDDGSDYDGVTKIYASSGRDGIQYVKFDYVKGGVTKQGVLHGRQARGNPQEFVINHPDEYLVSVEGWYETVMLGIQFKTNLNTYEIKMYDFTPSTDTKFTLQVQDKKIIGFHGFAGEYLNSIGAYFVPKSSTTPIGFRNIDSKFIMILMMV</sequence>
<dbReference type="SMART" id="SM00915">
    <property type="entry name" value="Jacalin"/>
    <property type="match status" value="2"/>
</dbReference>
<evidence type="ECO:0000256" key="2">
    <source>
        <dbReference type="ARBA" id="ARBA00022734"/>
    </source>
</evidence>
<dbReference type="Proteomes" id="UP000516314">
    <property type="component" value="Chromosome 3"/>
</dbReference>
<dbReference type="Pfam" id="PF01419">
    <property type="entry name" value="Jacalin"/>
    <property type="match status" value="2"/>
</dbReference>
<dbReference type="PANTHER" id="PTHR47293">
    <property type="entry name" value="JACALIN-RELATED LECTIN 3"/>
    <property type="match status" value="1"/>
</dbReference>
<reference evidence="4 5" key="1">
    <citation type="submission" date="2020-09" db="EMBL/GenBank/DDBJ databases">
        <authorList>
            <person name="Ashkenazy H."/>
        </authorList>
    </citation>
    <scope>NUCLEOTIDE SEQUENCE [LARGE SCALE GENOMIC DNA]</scope>
    <source>
        <strain evidence="5">cv. Cdm-0</strain>
    </source>
</reference>